<organism evidence="2 3">
    <name type="scientific">Pedobacter quisquiliarum</name>
    <dbReference type="NCBI Taxonomy" id="1834438"/>
    <lineage>
        <taxon>Bacteria</taxon>
        <taxon>Pseudomonadati</taxon>
        <taxon>Bacteroidota</taxon>
        <taxon>Sphingobacteriia</taxon>
        <taxon>Sphingobacteriales</taxon>
        <taxon>Sphingobacteriaceae</taxon>
        <taxon>Pedobacter</taxon>
    </lineage>
</organism>
<accession>A0A916U137</accession>
<feature type="signal peptide" evidence="1">
    <location>
        <begin position="1"/>
        <end position="29"/>
    </location>
</feature>
<gene>
    <name evidence="2" type="ORF">GCM10011387_06030</name>
</gene>
<feature type="chain" id="PRO_5037966129" description="DUF922 domain-containing protein" evidence="1">
    <location>
        <begin position="30"/>
        <end position="362"/>
    </location>
</feature>
<evidence type="ECO:0008006" key="4">
    <source>
        <dbReference type="Google" id="ProtNLM"/>
    </source>
</evidence>
<proteinExistence type="predicted"/>
<comment type="caution">
    <text evidence="2">The sequence shown here is derived from an EMBL/GenBank/DDBJ whole genome shotgun (WGS) entry which is preliminary data.</text>
</comment>
<dbReference type="InterPro" id="IPR010321">
    <property type="entry name" value="DUF922"/>
</dbReference>
<name>A0A916U137_9SPHI</name>
<keyword evidence="3" id="KW-1185">Reference proteome</keyword>
<reference evidence="2" key="1">
    <citation type="journal article" date="2014" name="Int. J. Syst. Evol. Microbiol.">
        <title>Complete genome sequence of Corynebacterium casei LMG S-19264T (=DSM 44701T), isolated from a smear-ripened cheese.</title>
        <authorList>
            <consortium name="US DOE Joint Genome Institute (JGI-PGF)"/>
            <person name="Walter F."/>
            <person name="Albersmeier A."/>
            <person name="Kalinowski J."/>
            <person name="Ruckert C."/>
        </authorList>
    </citation>
    <scope>NUCLEOTIDE SEQUENCE</scope>
    <source>
        <strain evidence="2">CGMCC 1.15343</strain>
    </source>
</reference>
<dbReference type="Pfam" id="PF06037">
    <property type="entry name" value="DUF922"/>
    <property type="match status" value="1"/>
</dbReference>
<dbReference type="AlphaFoldDB" id="A0A916U137"/>
<evidence type="ECO:0000313" key="3">
    <source>
        <dbReference type="Proteomes" id="UP000651668"/>
    </source>
</evidence>
<evidence type="ECO:0000313" key="2">
    <source>
        <dbReference type="EMBL" id="GGC55225.1"/>
    </source>
</evidence>
<evidence type="ECO:0000256" key="1">
    <source>
        <dbReference type="SAM" id="SignalP"/>
    </source>
</evidence>
<dbReference type="EMBL" id="BMIL01000002">
    <property type="protein sequence ID" value="GGC55225.1"/>
    <property type="molecule type" value="Genomic_DNA"/>
</dbReference>
<protein>
    <recommendedName>
        <fullName evidence="4">DUF922 domain-containing protein</fullName>
    </recommendedName>
</protein>
<dbReference type="Proteomes" id="UP000651668">
    <property type="component" value="Unassembled WGS sequence"/>
</dbReference>
<keyword evidence="1" id="KW-0732">Signal</keyword>
<sequence>MRETSKKPFACRLHLILISLLLIAFNASSQIVLTDEAIQLKPTGFYIAAVKDNRAEKSKPAEIIIKNAANKPEVHAMNLQGGTALAIQQYLGKNLPKQTSGKAVVIGIEQLKISETAVGTNSVDGHISLRLSFGLDKDYGVEPLISYPGNLRYRRGLASTASVERNLRQLLNSGLSYFDQWMDQNLGWDRRLAKSVKISFSDYKARKEGDTIYYNAKRPLTWADFQSKIRISGNYQASVMPSIGYTQDSNLEDGMLDVQVAVKAFVPKSACWANPTDRNDYYLNHEQRHFDIAKIIAEQFKNKMLAKKLTPDNYEALLNMQYLDSYRDMNKMQKAYDDETNHGINRFAQEAWNTRIDKALKE</sequence>
<dbReference type="RefSeq" id="WP_188625364.1">
    <property type="nucleotide sequence ID" value="NZ_BMIL01000002.1"/>
</dbReference>
<reference evidence="2" key="2">
    <citation type="submission" date="2020-09" db="EMBL/GenBank/DDBJ databases">
        <authorList>
            <person name="Sun Q."/>
            <person name="Zhou Y."/>
        </authorList>
    </citation>
    <scope>NUCLEOTIDE SEQUENCE</scope>
    <source>
        <strain evidence="2">CGMCC 1.15343</strain>
    </source>
</reference>